<evidence type="ECO:0000313" key="1">
    <source>
        <dbReference type="EMBL" id="MBB4477734.1"/>
    </source>
</evidence>
<dbReference type="InterPro" id="IPR043519">
    <property type="entry name" value="NT_sf"/>
</dbReference>
<evidence type="ECO:0000313" key="3">
    <source>
        <dbReference type="Proteomes" id="UP000523431"/>
    </source>
</evidence>
<dbReference type="EMBL" id="JACIID010000001">
    <property type="protein sequence ID" value="MBB4533566.1"/>
    <property type="molecule type" value="Genomic_DNA"/>
</dbReference>
<evidence type="ECO:0000313" key="4">
    <source>
        <dbReference type="Proteomes" id="UP000557344"/>
    </source>
</evidence>
<dbReference type="Proteomes" id="UP000557344">
    <property type="component" value="Unassembled WGS sequence"/>
</dbReference>
<dbReference type="AlphaFoldDB" id="A0A7W7ECD0"/>
<evidence type="ECO:0000313" key="2">
    <source>
        <dbReference type="EMBL" id="MBB4533566.1"/>
    </source>
</evidence>
<proteinExistence type="predicted"/>
<protein>
    <recommendedName>
        <fullName evidence="5">Nucleotidyltransferase-like protein</fullName>
    </recommendedName>
</protein>
<evidence type="ECO:0008006" key="5">
    <source>
        <dbReference type="Google" id="ProtNLM"/>
    </source>
</evidence>
<dbReference type="EMBL" id="JACIHU010000001">
    <property type="protein sequence ID" value="MBB4477734.1"/>
    <property type="molecule type" value="Genomic_DNA"/>
</dbReference>
<dbReference type="Proteomes" id="UP000523431">
    <property type="component" value="Unassembled WGS sequence"/>
</dbReference>
<reference evidence="3 4" key="1">
    <citation type="submission" date="2020-08" db="EMBL/GenBank/DDBJ databases">
        <title>Genomic Encyclopedia of Type Strains, Phase IV (KMG-V): Genome sequencing to study the core and pangenomes of soil and plant-associated prokaryotes.</title>
        <authorList>
            <person name="Whitman W."/>
        </authorList>
    </citation>
    <scope>NUCLEOTIDE SEQUENCE [LARGE SCALE GENOMIC DNA]</scope>
    <source>
        <strain evidence="1 4">SEMIA 471</strain>
        <strain evidence="2 3">SEMIA 489</strain>
    </source>
</reference>
<accession>A0A7W7ECD0</accession>
<organism evidence="2 3">
    <name type="scientific">Rhizobium etli</name>
    <dbReference type="NCBI Taxonomy" id="29449"/>
    <lineage>
        <taxon>Bacteria</taxon>
        <taxon>Pseudomonadati</taxon>
        <taxon>Pseudomonadota</taxon>
        <taxon>Alphaproteobacteria</taxon>
        <taxon>Hyphomicrobiales</taxon>
        <taxon>Rhizobiaceae</taxon>
        <taxon>Rhizobium/Agrobacterium group</taxon>
        <taxon>Rhizobium</taxon>
    </lineage>
</organism>
<name>A0A7W7ECD0_RHIET</name>
<sequence>MARGLAFSDIDLVVVFPSLERAWRESFTEGDFPIEAFVHDEGTLAHYLHADAESGYPIMVNMVATGSIVGPESERARLIQARAANVLAAGPKPFAGASYDMLRMKEECRVRDC</sequence>
<comment type="caution">
    <text evidence="2">The sequence shown here is derived from an EMBL/GenBank/DDBJ whole genome shotgun (WGS) entry which is preliminary data.</text>
</comment>
<dbReference type="Gene3D" id="3.30.460.10">
    <property type="entry name" value="Beta Polymerase, domain 2"/>
    <property type="match status" value="1"/>
</dbReference>
<gene>
    <name evidence="1" type="ORF">GGE46_000275</name>
    <name evidence="2" type="ORF">GGE57_000275</name>
</gene>